<dbReference type="Proteomes" id="UP001601444">
    <property type="component" value="Unassembled WGS sequence"/>
</dbReference>
<comment type="caution">
    <text evidence="6">The sequence shown here is derived from an EMBL/GenBank/DDBJ whole genome shotgun (WGS) entry which is preliminary data.</text>
</comment>
<feature type="DNA-binding region" description="H-T-H motif" evidence="4">
    <location>
        <begin position="28"/>
        <end position="47"/>
    </location>
</feature>
<accession>A0ABW6PWK8</accession>
<evidence type="ECO:0000256" key="4">
    <source>
        <dbReference type="PROSITE-ProRule" id="PRU00335"/>
    </source>
</evidence>
<keyword evidence="1" id="KW-0805">Transcription regulation</keyword>
<keyword evidence="2 4" id="KW-0238">DNA-binding</keyword>
<dbReference type="PROSITE" id="PS50977">
    <property type="entry name" value="HTH_TETR_2"/>
    <property type="match status" value="1"/>
</dbReference>
<organism evidence="6 7">
    <name type="scientific">Nocardia thailandica</name>
    <dbReference type="NCBI Taxonomy" id="257275"/>
    <lineage>
        <taxon>Bacteria</taxon>
        <taxon>Bacillati</taxon>
        <taxon>Actinomycetota</taxon>
        <taxon>Actinomycetes</taxon>
        <taxon>Mycobacteriales</taxon>
        <taxon>Nocardiaceae</taxon>
        <taxon>Nocardia</taxon>
    </lineage>
</organism>
<reference evidence="6 7" key="1">
    <citation type="submission" date="2024-10" db="EMBL/GenBank/DDBJ databases">
        <title>The Natural Products Discovery Center: Release of the First 8490 Sequenced Strains for Exploring Actinobacteria Biosynthetic Diversity.</title>
        <authorList>
            <person name="Kalkreuter E."/>
            <person name="Kautsar S.A."/>
            <person name="Yang D."/>
            <person name="Bader C.D."/>
            <person name="Teijaro C.N."/>
            <person name="Fluegel L."/>
            <person name="Davis C.M."/>
            <person name="Simpson J.R."/>
            <person name="Lauterbach L."/>
            <person name="Steele A.D."/>
            <person name="Gui C."/>
            <person name="Meng S."/>
            <person name="Li G."/>
            <person name="Viehrig K."/>
            <person name="Ye F."/>
            <person name="Su P."/>
            <person name="Kiefer A.F."/>
            <person name="Nichols A."/>
            <person name="Cepeda A.J."/>
            <person name="Yan W."/>
            <person name="Fan B."/>
            <person name="Jiang Y."/>
            <person name="Adhikari A."/>
            <person name="Zheng C.-J."/>
            <person name="Schuster L."/>
            <person name="Cowan T.M."/>
            <person name="Smanski M.J."/>
            <person name="Chevrette M.G."/>
            <person name="De Carvalho L.P.S."/>
            <person name="Shen B."/>
        </authorList>
    </citation>
    <scope>NUCLEOTIDE SEQUENCE [LARGE SCALE GENOMIC DNA]</scope>
    <source>
        <strain evidence="6 7">NPDC004045</strain>
    </source>
</reference>
<name>A0ABW6PWK8_9NOCA</name>
<evidence type="ECO:0000256" key="2">
    <source>
        <dbReference type="ARBA" id="ARBA00023125"/>
    </source>
</evidence>
<dbReference type="PANTHER" id="PTHR30055">
    <property type="entry name" value="HTH-TYPE TRANSCRIPTIONAL REGULATOR RUTR"/>
    <property type="match status" value="1"/>
</dbReference>
<gene>
    <name evidence="6" type="ORF">ACFYTF_28425</name>
</gene>
<dbReference type="PRINTS" id="PR00455">
    <property type="entry name" value="HTHTETR"/>
</dbReference>
<dbReference type="InterPro" id="IPR050109">
    <property type="entry name" value="HTH-type_TetR-like_transc_reg"/>
</dbReference>
<dbReference type="PANTHER" id="PTHR30055:SF234">
    <property type="entry name" value="HTH-TYPE TRANSCRIPTIONAL REGULATOR BETI"/>
    <property type="match status" value="1"/>
</dbReference>
<dbReference type="EMBL" id="JBIAMX010000026">
    <property type="protein sequence ID" value="MFF0546769.1"/>
    <property type="molecule type" value="Genomic_DNA"/>
</dbReference>
<proteinExistence type="predicted"/>
<dbReference type="RefSeq" id="WP_387702981.1">
    <property type="nucleotide sequence ID" value="NZ_JBIAMX010000026.1"/>
</dbReference>
<protein>
    <submittedName>
        <fullName evidence="6">TetR/AcrR family transcriptional regulator</fullName>
    </submittedName>
</protein>
<dbReference type="InterPro" id="IPR001647">
    <property type="entry name" value="HTH_TetR"/>
</dbReference>
<evidence type="ECO:0000256" key="3">
    <source>
        <dbReference type="ARBA" id="ARBA00023163"/>
    </source>
</evidence>
<dbReference type="SUPFAM" id="SSF46689">
    <property type="entry name" value="Homeodomain-like"/>
    <property type="match status" value="1"/>
</dbReference>
<evidence type="ECO:0000259" key="5">
    <source>
        <dbReference type="PROSITE" id="PS50977"/>
    </source>
</evidence>
<keyword evidence="7" id="KW-1185">Reference proteome</keyword>
<keyword evidence="3" id="KW-0804">Transcription</keyword>
<evidence type="ECO:0000256" key="1">
    <source>
        <dbReference type="ARBA" id="ARBA00023015"/>
    </source>
</evidence>
<feature type="domain" description="HTH tetR-type" evidence="5">
    <location>
        <begin position="5"/>
        <end position="65"/>
    </location>
</feature>
<dbReference type="Gene3D" id="1.10.357.10">
    <property type="entry name" value="Tetracycline Repressor, domain 2"/>
    <property type="match status" value="1"/>
</dbReference>
<sequence length="190" mass="19934">MPSPTRSSDALRDAALALIAERGLTTLTLAAVAERAEVSRATAYREFGDKDGMIAAIGRAEIARMVAAAYAEVDVFGPVAETVRAVTLFALSYLRRHAAFEYLCRHEPAWLLGIAVAPGEGGSELALVRTVAALAAPVVALRGGDDLALPATEAAEVVVRIVLSHALIRDSGLTDEQVAETAVRAVVRSD</sequence>
<dbReference type="InterPro" id="IPR009057">
    <property type="entry name" value="Homeodomain-like_sf"/>
</dbReference>
<dbReference type="Pfam" id="PF00440">
    <property type="entry name" value="TetR_N"/>
    <property type="match status" value="1"/>
</dbReference>
<evidence type="ECO:0000313" key="7">
    <source>
        <dbReference type="Proteomes" id="UP001601444"/>
    </source>
</evidence>
<evidence type="ECO:0000313" key="6">
    <source>
        <dbReference type="EMBL" id="MFF0546769.1"/>
    </source>
</evidence>